<keyword evidence="2" id="KW-0548">Nucleotidyltransferase</keyword>
<gene>
    <name evidence="8" type="ORF">CR513_03538</name>
</gene>
<dbReference type="Pfam" id="PF17917">
    <property type="entry name" value="RT_RNaseH"/>
    <property type="match status" value="1"/>
</dbReference>
<reference evidence="8" key="1">
    <citation type="submission" date="2018-05" db="EMBL/GenBank/DDBJ databases">
        <title>Draft genome of Mucuna pruriens seed.</title>
        <authorList>
            <person name="Nnadi N.E."/>
            <person name="Vos R."/>
            <person name="Hasami M.H."/>
            <person name="Devisetty U.K."/>
            <person name="Aguiy J.C."/>
        </authorList>
    </citation>
    <scope>NUCLEOTIDE SEQUENCE [LARGE SCALE GENOMIC DNA]</scope>
    <source>
        <strain evidence="8">JCA_2017</strain>
    </source>
</reference>
<dbReference type="InterPro" id="IPR041373">
    <property type="entry name" value="RT_RNaseH"/>
</dbReference>
<feature type="non-terminal residue" evidence="8">
    <location>
        <position position="1"/>
    </location>
</feature>
<organism evidence="8 9">
    <name type="scientific">Mucuna pruriens</name>
    <name type="common">Velvet bean</name>
    <name type="synonym">Dolichos pruriens</name>
    <dbReference type="NCBI Taxonomy" id="157652"/>
    <lineage>
        <taxon>Eukaryota</taxon>
        <taxon>Viridiplantae</taxon>
        <taxon>Streptophyta</taxon>
        <taxon>Embryophyta</taxon>
        <taxon>Tracheophyta</taxon>
        <taxon>Spermatophyta</taxon>
        <taxon>Magnoliopsida</taxon>
        <taxon>eudicotyledons</taxon>
        <taxon>Gunneridae</taxon>
        <taxon>Pentapetalae</taxon>
        <taxon>rosids</taxon>
        <taxon>fabids</taxon>
        <taxon>Fabales</taxon>
        <taxon>Fabaceae</taxon>
        <taxon>Papilionoideae</taxon>
        <taxon>50 kb inversion clade</taxon>
        <taxon>NPAAA clade</taxon>
        <taxon>indigoferoid/millettioid clade</taxon>
        <taxon>Phaseoleae</taxon>
        <taxon>Mucuna</taxon>
    </lineage>
</organism>
<comment type="caution">
    <text evidence="8">The sequence shown here is derived from an EMBL/GenBank/DDBJ whole genome shotgun (WGS) entry which is preliminary data.</text>
</comment>
<evidence type="ECO:0000256" key="3">
    <source>
        <dbReference type="ARBA" id="ARBA00022722"/>
    </source>
</evidence>
<dbReference type="Proteomes" id="UP000257109">
    <property type="component" value="Unassembled WGS sequence"/>
</dbReference>
<name>A0A371I9Q0_MUCPR</name>
<dbReference type="GO" id="GO:0016787">
    <property type="term" value="F:hydrolase activity"/>
    <property type="evidence" value="ECO:0007669"/>
    <property type="project" value="UniProtKB-KW"/>
</dbReference>
<evidence type="ECO:0000256" key="1">
    <source>
        <dbReference type="ARBA" id="ARBA00022679"/>
    </source>
</evidence>
<dbReference type="PANTHER" id="PTHR48475">
    <property type="entry name" value="RIBONUCLEASE H"/>
    <property type="match status" value="1"/>
</dbReference>
<dbReference type="AlphaFoldDB" id="A0A371I9Q0"/>
<keyword evidence="4" id="KW-0255">Endonuclease</keyword>
<evidence type="ECO:0000313" key="9">
    <source>
        <dbReference type="Proteomes" id="UP000257109"/>
    </source>
</evidence>
<dbReference type="PANTHER" id="PTHR48475:SF2">
    <property type="entry name" value="RIBONUCLEASE H"/>
    <property type="match status" value="1"/>
</dbReference>
<evidence type="ECO:0000256" key="6">
    <source>
        <dbReference type="ARBA" id="ARBA00022918"/>
    </source>
</evidence>
<evidence type="ECO:0000259" key="7">
    <source>
        <dbReference type="Pfam" id="PF17917"/>
    </source>
</evidence>
<dbReference type="GO" id="GO:0004519">
    <property type="term" value="F:endonuclease activity"/>
    <property type="evidence" value="ECO:0007669"/>
    <property type="project" value="UniProtKB-KW"/>
</dbReference>
<evidence type="ECO:0000256" key="2">
    <source>
        <dbReference type="ARBA" id="ARBA00022695"/>
    </source>
</evidence>
<evidence type="ECO:0000256" key="5">
    <source>
        <dbReference type="ARBA" id="ARBA00022801"/>
    </source>
</evidence>
<protein>
    <recommendedName>
        <fullName evidence="7">Reverse transcriptase RNase H-like domain-containing protein</fullName>
    </recommendedName>
</protein>
<accession>A0A371I9Q0</accession>
<keyword evidence="9" id="KW-1185">Reference proteome</keyword>
<evidence type="ECO:0000313" key="8">
    <source>
        <dbReference type="EMBL" id="RDY11751.1"/>
    </source>
</evidence>
<feature type="domain" description="Reverse transcriptase RNase H-like" evidence="7">
    <location>
        <begin position="2"/>
        <end position="56"/>
    </location>
</feature>
<proteinExistence type="predicted"/>
<keyword evidence="5" id="KW-0378">Hydrolase</keyword>
<sequence>MIEKLVLALVTLDRRLRPYFHSHTTIVQIDHLIRQVLQKPELVGRMVTWLIELSEFSLKWSRSPKKTLGGLLCGWFVEFEGRRGRHHFGRTKLVAEHIKDTYQMKDSLLLKNYHKVLNMLQKFEKSEVKHIPRENNT</sequence>
<keyword evidence="6" id="KW-0695">RNA-directed DNA polymerase</keyword>
<evidence type="ECO:0000256" key="4">
    <source>
        <dbReference type="ARBA" id="ARBA00022759"/>
    </source>
</evidence>
<dbReference type="EMBL" id="QJKJ01000588">
    <property type="protein sequence ID" value="RDY11751.1"/>
    <property type="molecule type" value="Genomic_DNA"/>
</dbReference>
<dbReference type="OrthoDB" id="1730907at2759"/>
<keyword evidence="3" id="KW-0540">Nuclease</keyword>
<dbReference type="GO" id="GO:0003964">
    <property type="term" value="F:RNA-directed DNA polymerase activity"/>
    <property type="evidence" value="ECO:0007669"/>
    <property type="project" value="UniProtKB-KW"/>
</dbReference>
<keyword evidence="1" id="KW-0808">Transferase</keyword>